<keyword evidence="3 8" id="KW-1133">Transmembrane helix</keyword>
<keyword evidence="1" id="KW-1003">Cell membrane</keyword>
<dbReference type="PANTHER" id="PTHR30518">
    <property type="entry name" value="ENDOLYTIC MUREIN TRANSGLYCOSYLASE"/>
    <property type="match status" value="1"/>
</dbReference>
<dbReference type="Pfam" id="PF02618">
    <property type="entry name" value="YceG"/>
    <property type="match status" value="1"/>
</dbReference>
<evidence type="ECO:0000256" key="6">
    <source>
        <dbReference type="ARBA" id="ARBA00023316"/>
    </source>
</evidence>
<dbReference type="CDD" id="cd08010">
    <property type="entry name" value="MltG_like"/>
    <property type="match status" value="1"/>
</dbReference>
<keyword evidence="5" id="KW-0456">Lyase</keyword>
<dbReference type="GO" id="GO:0071555">
    <property type="term" value="P:cell wall organization"/>
    <property type="evidence" value="ECO:0007669"/>
    <property type="project" value="UniProtKB-KW"/>
</dbReference>
<evidence type="ECO:0000256" key="1">
    <source>
        <dbReference type="ARBA" id="ARBA00022475"/>
    </source>
</evidence>
<dbReference type="PANTHER" id="PTHR30518:SF2">
    <property type="entry name" value="ENDOLYTIC MUREIN TRANSGLYCOSYLASE"/>
    <property type="match status" value="1"/>
</dbReference>
<dbReference type="NCBIfam" id="TIGR00247">
    <property type="entry name" value="endolytic transglycosylase MltG"/>
    <property type="match status" value="1"/>
</dbReference>
<keyword evidence="4 8" id="KW-0472">Membrane</keyword>
<dbReference type="HAMAP" id="MF_02065">
    <property type="entry name" value="MltG"/>
    <property type="match status" value="1"/>
</dbReference>
<dbReference type="EMBL" id="CAEZTM010000024">
    <property type="protein sequence ID" value="CAB4570405.1"/>
    <property type="molecule type" value="Genomic_DNA"/>
</dbReference>
<evidence type="ECO:0000313" key="9">
    <source>
        <dbReference type="EMBL" id="CAB4570405.1"/>
    </source>
</evidence>
<keyword evidence="2 8" id="KW-0812">Transmembrane</keyword>
<evidence type="ECO:0000256" key="4">
    <source>
        <dbReference type="ARBA" id="ARBA00023136"/>
    </source>
</evidence>
<feature type="compositionally biased region" description="Low complexity" evidence="7">
    <location>
        <begin position="20"/>
        <end position="30"/>
    </location>
</feature>
<evidence type="ECO:0000256" key="2">
    <source>
        <dbReference type="ARBA" id="ARBA00022692"/>
    </source>
</evidence>
<evidence type="ECO:0000256" key="3">
    <source>
        <dbReference type="ARBA" id="ARBA00022989"/>
    </source>
</evidence>
<dbReference type="GO" id="GO:0016829">
    <property type="term" value="F:lyase activity"/>
    <property type="evidence" value="ECO:0007669"/>
    <property type="project" value="UniProtKB-KW"/>
</dbReference>
<protein>
    <submittedName>
        <fullName evidence="9">Unannotated protein</fullName>
    </submittedName>
</protein>
<evidence type="ECO:0000256" key="7">
    <source>
        <dbReference type="SAM" id="MobiDB-lite"/>
    </source>
</evidence>
<feature type="region of interest" description="Disordered" evidence="7">
    <location>
        <begin position="11"/>
        <end position="38"/>
    </location>
</feature>
<dbReference type="AlphaFoldDB" id="A0A6J6E5B7"/>
<evidence type="ECO:0000256" key="5">
    <source>
        <dbReference type="ARBA" id="ARBA00023239"/>
    </source>
</evidence>
<keyword evidence="6" id="KW-0961">Cell wall biogenesis/degradation</keyword>
<reference evidence="9" key="1">
    <citation type="submission" date="2020-05" db="EMBL/GenBank/DDBJ databases">
        <authorList>
            <person name="Chiriac C."/>
            <person name="Salcher M."/>
            <person name="Ghai R."/>
            <person name="Kavagutti S V."/>
        </authorList>
    </citation>
    <scope>NUCLEOTIDE SEQUENCE</scope>
</reference>
<evidence type="ECO:0000256" key="8">
    <source>
        <dbReference type="SAM" id="Phobius"/>
    </source>
</evidence>
<feature type="transmembrane region" description="Helical" evidence="8">
    <location>
        <begin position="61"/>
        <end position="81"/>
    </location>
</feature>
<organism evidence="9">
    <name type="scientific">freshwater metagenome</name>
    <dbReference type="NCBI Taxonomy" id="449393"/>
    <lineage>
        <taxon>unclassified sequences</taxon>
        <taxon>metagenomes</taxon>
        <taxon>ecological metagenomes</taxon>
    </lineage>
</organism>
<name>A0A6J6E5B7_9ZZZZ</name>
<proteinExistence type="inferred from homology"/>
<dbReference type="Gene3D" id="3.30.160.60">
    <property type="entry name" value="Classic Zinc Finger"/>
    <property type="match status" value="1"/>
</dbReference>
<gene>
    <name evidence="9" type="ORF">UFOPK1684_00669</name>
</gene>
<accession>A0A6J6E5B7</accession>
<sequence>MTNDADFDRIFSTLPPLTPQTPQAAQTPQTGLVSQGFGEPLPARRELRAGRPPRQSGGKSIGAIVTILVLVLSGSGVWLLWNEYGERVVNFFAEEEIPDFQGSGAEPAIDIVVAPGDIGETVARKLAEAGVTASFEAVYSILLVDTTIIFQPGTYRLLTGMSGESAIAALRDPANRVEVTFTIPEGKTLEQAIEIMAAAADLEVSDFADAVADPSAYGIDSPTGTLEGYLFPSTYTFEPGVTASEIVDRLVQEMVSRLEASGVASENWHEVLTMAGLIQREARFEQDFYKVSRVFTNRLEVGMPLQSDATVTYWTGLYDGAGTSDADRADEENPYNTYVISGLPPGPISLPGELAIDAAVNPVEGRWLYFVSVDLRTGETVFSETYAEHNRARDQWLEWCRASEENSAYC</sequence>
<dbReference type="InterPro" id="IPR003770">
    <property type="entry name" value="MLTG-like"/>
</dbReference>